<evidence type="ECO:0000313" key="4">
    <source>
        <dbReference type="Proteomes" id="UP000823674"/>
    </source>
</evidence>
<evidence type="ECO:0000313" key="3">
    <source>
        <dbReference type="EMBL" id="KAG5375014.1"/>
    </source>
</evidence>
<evidence type="ECO:0008006" key="5">
    <source>
        <dbReference type="Google" id="ProtNLM"/>
    </source>
</evidence>
<dbReference type="SUPFAM" id="SSF81383">
    <property type="entry name" value="F-box domain"/>
    <property type="match status" value="1"/>
</dbReference>
<comment type="caution">
    <text evidence="3">The sequence shown here is derived from an EMBL/GenBank/DDBJ whole genome shotgun (WGS) entry which is preliminary data.</text>
</comment>
<name>A0ABQ7KP23_BRACM</name>
<dbReference type="InterPro" id="IPR013187">
    <property type="entry name" value="F-box-assoc_dom_typ3"/>
</dbReference>
<sequence length="397" mass="45971">MQDWETGEIPEDLMIEIAARLPAKSVMRFKCISKFWSSLPLSTHFCNRFLTYQSQQPRFYMSLVHRLENTKSLLLSSTPTTTCPCPSSSLEFHQDLTIGGGMVGNLLRVLHGFICFTVKSEARIYNPSTRQLVILPSIQESFVKGYPHYFSLYFICHDPVSDQYKLLCVITALFSRQGLDEQEKEELASVPETISEHWVFVLEAGGSWKRVAEDFRTPHHPSRQQVTMNNVLYYMAFTDSSQTCVLVSFDIRSEELSMIKLPPPRGKRLALINYGGKVAVFDFSLLKENGLVDLWVVEHWRNKEWSRKTLFLQPCQMHLVTHCFFTAKGTTLKGQVLLVPQYLIPPFYFLCYDFQLNHLKKVEISGIPDHWFTMDSFFKSFDVEFMDPTENVKYLES</sequence>
<keyword evidence="4" id="KW-1185">Reference proteome</keyword>
<dbReference type="InterPro" id="IPR001810">
    <property type="entry name" value="F-box_dom"/>
</dbReference>
<dbReference type="Proteomes" id="UP000823674">
    <property type="component" value="Chromosome A10"/>
</dbReference>
<dbReference type="PANTHER" id="PTHR31111:SF14">
    <property type="entry name" value="F-BOX ASSOCIATED DOMAIN-CONTAINING PROTEIN"/>
    <property type="match status" value="1"/>
</dbReference>
<proteinExistence type="predicted"/>
<dbReference type="PANTHER" id="PTHR31111">
    <property type="entry name" value="BNAA05G37150D PROTEIN-RELATED"/>
    <property type="match status" value="1"/>
</dbReference>
<gene>
    <name evidence="3" type="primary">A10p018720.1_BraROA</name>
    <name evidence="3" type="ORF">IGI04_039610</name>
</gene>
<dbReference type="Pfam" id="PF00646">
    <property type="entry name" value="F-box"/>
    <property type="match status" value="1"/>
</dbReference>
<dbReference type="Pfam" id="PF08268">
    <property type="entry name" value="FBA_3"/>
    <property type="match status" value="1"/>
</dbReference>
<evidence type="ECO:0000259" key="1">
    <source>
        <dbReference type="Pfam" id="PF00646"/>
    </source>
</evidence>
<evidence type="ECO:0000259" key="2">
    <source>
        <dbReference type="Pfam" id="PF08268"/>
    </source>
</evidence>
<dbReference type="InterPro" id="IPR017451">
    <property type="entry name" value="F-box-assoc_interact_dom"/>
</dbReference>
<organism evidence="3 4">
    <name type="scientific">Brassica rapa subsp. trilocularis</name>
    <dbReference type="NCBI Taxonomy" id="1813537"/>
    <lineage>
        <taxon>Eukaryota</taxon>
        <taxon>Viridiplantae</taxon>
        <taxon>Streptophyta</taxon>
        <taxon>Embryophyta</taxon>
        <taxon>Tracheophyta</taxon>
        <taxon>Spermatophyta</taxon>
        <taxon>Magnoliopsida</taxon>
        <taxon>eudicotyledons</taxon>
        <taxon>Gunneridae</taxon>
        <taxon>Pentapetalae</taxon>
        <taxon>rosids</taxon>
        <taxon>malvids</taxon>
        <taxon>Brassicales</taxon>
        <taxon>Brassicaceae</taxon>
        <taxon>Brassiceae</taxon>
        <taxon>Brassica</taxon>
    </lineage>
</organism>
<dbReference type="EMBL" id="JADBGQ010000010">
    <property type="protein sequence ID" value="KAG5375014.1"/>
    <property type="molecule type" value="Genomic_DNA"/>
</dbReference>
<feature type="domain" description="F-box associated beta-propeller type 3" evidence="2">
    <location>
        <begin position="67"/>
        <end position="376"/>
    </location>
</feature>
<reference evidence="3 4" key="1">
    <citation type="submission" date="2021-03" db="EMBL/GenBank/DDBJ databases">
        <authorList>
            <person name="King G.J."/>
            <person name="Bancroft I."/>
            <person name="Baten A."/>
            <person name="Bloomfield J."/>
            <person name="Borpatragohain P."/>
            <person name="He Z."/>
            <person name="Irish N."/>
            <person name="Irwin J."/>
            <person name="Liu K."/>
            <person name="Mauleon R.P."/>
            <person name="Moore J."/>
            <person name="Morris R."/>
            <person name="Ostergaard L."/>
            <person name="Wang B."/>
            <person name="Wells R."/>
        </authorList>
    </citation>
    <scope>NUCLEOTIDE SEQUENCE [LARGE SCALE GENOMIC DNA]</scope>
    <source>
        <strain evidence="3">R-o-18</strain>
        <tissue evidence="3">Leaf</tissue>
    </source>
</reference>
<dbReference type="CDD" id="cd22157">
    <property type="entry name" value="F-box_AtFBW1-like"/>
    <property type="match status" value="1"/>
</dbReference>
<protein>
    <recommendedName>
        <fullName evidence="5">F-box associated domain-containing protein</fullName>
    </recommendedName>
</protein>
<accession>A0ABQ7KP23</accession>
<dbReference type="NCBIfam" id="TIGR01640">
    <property type="entry name" value="F_box_assoc_1"/>
    <property type="match status" value="1"/>
</dbReference>
<dbReference type="InterPro" id="IPR036047">
    <property type="entry name" value="F-box-like_dom_sf"/>
</dbReference>
<feature type="domain" description="F-box" evidence="1">
    <location>
        <begin position="9"/>
        <end position="42"/>
    </location>
</feature>